<gene>
    <name evidence="2" type="ORF">NLI96_g4555</name>
</gene>
<organism evidence="2 3">
    <name type="scientific">Meripilus lineatus</name>
    <dbReference type="NCBI Taxonomy" id="2056292"/>
    <lineage>
        <taxon>Eukaryota</taxon>
        <taxon>Fungi</taxon>
        <taxon>Dikarya</taxon>
        <taxon>Basidiomycota</taxon>
        <taxon>Agaricomycotina</taxon>
        <taxon>Agaricomycetes</taxon>
        <taxon>Polyporales</taxon>
        <taxon>Meripilaceae</taxon>
        <taxon>Meripilus</taxon>
    </lineage>
</organism>
<feature type="region of interest" description="Disordered" evidence="1">
    <location>
        <begin position="231"/>
        <end position="292"/>
    </location>
</feature>
<reference evidence="2" key="1">
    <citation type="submission" date="2022-07" db="EMBL/GenBank/DDBJ databases">
        <title>Genome Sequence of Physisporinus lineatus.</title>
        <authorList>
            <person name="Buettner E."/>
        </authorList>
    </citation>
    <scope>NUCLEOTIDE SEQUENCE</scope>
    <source>
        <strain evidence="2">VT162</strain>
    </source>
</reference>
<evidence type="ECO:0000256" key="1">
    <source>
        <dbReference type="SAM" id="MobiDB-lite"/>
    </source>
</evidence>
<dbReference type="AlphaFoldDB" id="A0AAD5V6D1"/>
<comment type="caution">
    <text evidence="2">The sequence shown here is derived from an EMBL/GenBank/DDBJ whole genome shotgun (WGS) entry which is preliminary data.</text>
</comment>
<sequence length="332" mass="36194">MSFIEVSISKVNTTHRKVVLYPLKYPSILILTIVLLRQSAEPNRRTNAAPSLRIFTSRGPSNESRVRDRGVECGGDQASSSFGSSRIVDDDSILSDTSSHSSRRVVADRDGRPKAVRDLQLGHTRTRCSSTTHTMSAIHGVSHSRTRAMSASDSCIRGPRKRLSSLSLSTMSSTIVPKADLAAPEATDVDDLLGSFAPTSCARQHIKSLIGTSSRPRLPLLRSLKASPILFPRRPSTPEEPITPPDSPLPSICRTPSSYSEPESEYFPSLPSSAGPVTPVSSTTPTPSPTLKKKEVIRIQLSLLPQMWRDVVLKGVPPEEHRFVVKRIVDSS</sequence>
<feature type="region of interest" description="Disordered" evidence="1">
    <location>
        <begin position="54"/>
        <end position="85"/>
    </location>
</feature>
<name>A0AAD5V6D1_9APHY</name>
<dbReference type="EMBL" id="JANAWD010000135">
    <property type="protein sequence ID" value="KAJ3485993.1"/>
    <property type="molecule type" value="Genomic_DNA"/>
</dbReference>
<dbReference type="Proteomes" id="UP001212997">
    <property type="component" value="Unassembled WGS sequence"/>
</dbReference>
<accession>A0AAD5V6D1</accession>
<evidence type="ECO:0000313" key="3">
    <source>
        <dbReference type="Proteomes" id="UP001212997"/>
    </source>
</evidence>
<proteinExistence type="predicted"/>
<keyword evidence="3" id="KW-1185">Reference proteome</keyword>
<evidence type="ECO:0000313" key="2">
    <source>
        <dbReference type="EMBL" id="KAJ3485993.1"/>
    </source>
</evidence>
<feature type="compositionally biased region" description="Low complexity" evidence="1">
    <location>
        <begin position="256"/>
        <end position="285"/>
    </location>
</feature>
<protein>
    <submittedName>
        <fullName evidence="2">Uncharacterized protein</fullName>
    </submittedName>
</protein>